<keyword evidence="3" id="KW-1185">Reference proteome</keyword>
<dbReference type="PANTHER" id="PTHR18964">
    <property type="entry name" value="ROK (REPRESSOR, ORF, KINASE) FAMILY"/>
    <property type="match status" value="1"/>
</dbReference>
<dbReference type="InterPro" id="IPR000600">
    <property type="entry name" value="ROK"/>
</dbReference>
<protein>
    <submittedName>
        <fullName evidence="2">Glucokinase</fullName>
        <ecNumber evidence="2">2.7.1.2</ecNumber>
    </submittedName>
</protein>
<dbReference type="GO" id="GO:0004340">
    <property type="term" value="F:glucokinase activity"/>
    <property type="evidence" value="ECO:0007669"/>
    <property type="project" value="UniProtKB-EC"/>
</dbReference>
<dbReference type="InterPro" id="IPR043129">
    <property type="entry name" value="ATPase_NBD"/>
</dbReference>
<dbReference type="SUPFAM" id="SSF53067">
    <property type="entry name" value="Actin-like ATPase domain"/>
    <property type="match status" value="1"/>
</dbReference>
<proteinExistence type="inferred from homology"/>
<dbReference type="RefSeq" id="WP_205002107.1">
    <property type="nucleotide sequence ID" value="NZ_JAFBER010000001.1"/>
</dbReference>
<keyword evidence="2" id="KW-0808">Transferase</keyword>
<sequence>MPYALGVDIGGTKIAAGIVDETGKCCFRTQRPSIPWDREKMFRQVVQCISDIVSQSGCPIEEFEGIGIGVPGKVDIEKGIALFQNNLEWTDFPLKERILAEFPIKKAVIDNDVYMAAFAEWVKRGQERETTFVYLTISTGISCCTIHNGAFIRGGARFAGEIGMLPMAKNALTGGCEDRLEAIASGPAIERLAAEKVLSSNKNKHFLSSSVSAVRKNCKEILMAYRNQEPHAMEVMSRVTDSLANGIYAVACILDPDRLVLGGGVINHNPDLIGAVKAALRSYLTSGQEGFIDRICLSILKGDAGVIGAGLRCHAHF</sequence>
<evidence type="ECO:0000313" key="2">
    <source>
        <dbReference type="EMBL" id="MBM7644152.1"/>
    </source>
</evidence>
<name>A0ABS2PXW0_9BACL</name>
<evidence type="ECO:0000313" key="3">
    <source>
        <dbReference type="Proteomes" id="UP000808914"/>
    </source>
</evidence>
<evidence type="ECO:0000256" key="1">
    <source>
        <dbReference type="ARBA" id="ARBA00006479"/>
    </source>
</evidence>
<dbReference type="EMBL" id="JAFBER010000001">
    <property type="protein sequence ID" value="MBM7644152.1"/>
    <property type="molecule type" value="Genomic_DNA"/>
</dbReference>
<dbReference type="Proteomes" id="UP000808914">
    <property type="component" value="Unassembled WGS sequence"/>
</dbReference>
<reference evidence="2 3" key="1">
    <citation type="submission" date="2021-01" db="EMBL/GenBank/DDBJ databases">
        <title>Genomic Encyclopedia of Type Strains, Phase IV (KMG-IV): sequencing the most valuable type-strain genomes for metagenomic binning, comparative biology and taxonomic classification.</title>
        <authorList>
            <person name="Goeker M."/>
        </authorList>
    </citation>
    <scope>NUCLEOTIDE SEQUENCE [LARGE SCALE GENOMIC DNA]</scope>
    <source>
        <strain evidence="2 3">DSM 28236</strain>
    </source>
</reference>
<dbReference type="PANTHER" id="PTHR18964:SF149">
    <property type="entry name" value="BIFUNCTIONAL UDP-N-ACETYLGLUCOSAMINE 2-EPIMERASE_N-ACETYLMANNOSAMINE KINASE"/>
    <property type="match status" value="1"/>
</dbReference>
<comment type="caution">
    <text evidence="2">The sequence shown here is derived from an EMBL/GenBank/DDBJ whole genome shotgun (WGS) entry which is preliminary data.</text>
</comment>
<dbReference type="Gene3D" id="3.30.420.40">
    <property type="match status" value="2"/>
</dbReference>
<dbReference type="EC" id="2.7.1.2" evidence="2"/>
<dbReference type="Pfam" id="PF00480">
    <property type="entry name" value="ROK"/>
    <property type="match status" value="1"/>
</dbReference>
<comment type="similarity">
    <text evidence="1">Belongs to the ROK (NagC/XylR) family.</text>
</comment>
<accession>A0ABS2PXW0</accession>
<gene>
    <name evidence="2" type="ORF">JOD45_000343</name>
</gene>
<organism evidence="2 3">
    <name type="scientific">Scopulibacillus daqui</name>
    <dbReference type="NCBI Taxonomy" id="1469162"/>
    <lineage>
        <taxon>Bacteria</taxon>
        <taxon>Bacillati</taxon>
        <taxon>Bacillota</taxon>
        <taxon>Bacilli</taxon>
        <taxon>Bacillales</taxon>
        <taxon>Sporolactobacillaceae</taxon>
        <taxon>Scopulibacillus</taxon>
    </lineage>
</organism>